<dbReference type="STRING" id="45235.A0A2K3QF72"/>
<keyword evidence="3" id="KW-1133">Transmembrane helix</keyword>
<dbReference type="AlphaFoldDB" id="A0A2K3QF72"/>
<evidence type="ECO:0000313" key="6">
    <source>
        <dbReference type="Proteomes" id="UP000236621"/>
    </source>
</evidence>
<evidence type="ECO:0000256" key="3">
    <source>
        <dbReference type="SAM" id="Phobius"/>
    </source>
</evidence>
<keyword evidence="3" id="KW-0472">Membrane</keyword>
<feature type="transmembrane region" description="Helical" evidence="3">
    <location>
        <begin position="171"/>
        <end position="193"/>
    </location>
</feature>
<evidence type="ECO:0000259" key="4">
    <source>
        <dbReference type="Pfam" id="PF00884"/>
    </source>
</evidence>
<dbReference type="PANTHER" id="PTHR42693">
    <property type="entry name" value="ARYLSULFATASE FAMILY MEMBER"/>
    <property type="match status" value="1"/>
</dbReference>
<dbReference type="GO" id="GO:0004065">
    <property type="term" value="F:arylsulfatase activity"/>
    <property type="evidence" value="ECO:0007669"/>
    <property type="project" value="TreeGrafter"/>
</dbReference>
<keyword evidence="3" id="KW-0812">Transmembrane</keyword>
<dbReference type="InterPro" id="IPR017850">
    <property type="entry name" value="Alkaline_phosphatase_core_sf"/>
</dbReference>
<dbReference type="Proteomes" id="UP000236621">
    <property type="component" value="Unassembled WGS sequence"/>
</dbReference>
<keyword evidence="6" id="KW-1185">Reference proteome</keyword>
<dbReference type="Gene3D" id="3.40.720.10">
    <property type="entry name" value="Alkaline Phosphatase, subunit A"/>
    <property type="match status" value="1"/>
</dbReference>
<dbReference type="EMBL" id="NRSZ01000598">
    <property type="protein sequence ID" value="PNY26175.1"/>
    <property type="molecule type" value="Genomic_DNA"/>
</dbReference>
<evidence type="ECO:0000313" key="5">
    <source>
        <dbReference type="EMBL" id="PNY26175.1"/>
    </source>
</evidence>
<proteinExistence type="inferred from homology"/>
<comment type="similarity">
    <text evidence="1">Belongs to the sulfatase family.</text>
</comment>
<dbReference type="SUPFAM" id="SSF53649">
    <property type="entry name" value="Alkaline phosphatase-like"/>
    <property type="match status" value="1"/>
</dbReference>
<feature type="transmembrane region" description="Helical" evidence="3">
    <location>
        <begin position="205"/>
        <end position="223"/>
    </location>
</feature>
<protein>
    <submittedName>
        <fullName evidence="5">Lipoteichoic acid synthase-like YvgJ</fullName>
    </submittedName>
</protein>
<comment type="caution">
    <text evidence="5">The sequence shown here is derived from an EMBL/GenBank/DDBJ whole genome shotgun (WGS) entry which is preliminary data.</text>
</comment>
<sequence>MAYHHDRRRGRNRLPWRSSWPGRCRLDVASTGRRFAGTLVSLRFAGRRVALALASRFANRRFAFAAAAAAVIGAKVVHLYAHFAALPTSDVLRYGLAFFAQDTLFLVVLRLLLDAQLFANKRWLRIVTTSLATAVVLAVLFLAAINISFFVTTGSELHWRNIAVAGDSGSWTMFLTGLFSLSLVLGTVLFLAWALQDFSYIVARVALDLITWPLFFLISRVPYRRWRMPPNVRYEHVPQHDVEGAVEPKFNDESSSPERGSQGPPPVSSRWMVALYVLVGLTLLVQFVATLLRPNESSLSFMSWTLPLLPFVDFAHSSPILASLLPFHGSSINLGWDNRTALAGPVHFSWLPMETSLPGFEDWYESREHYRASKDPLKISNMDDELLPELRHKLLDVNIRHVMLIKLESTRKDVFPIKKDGLIWNRLSKSFKNETLPREAHDRLATLTENANFLTGDYGDGFEHAKTKRRGGINVNNAHTTSTYTLKSLAGTLCGLTPLVADFNVEQSHHIYQPCLPHIFNALNEVNRGGDVAAKDDFTSFKWRSVFMQSVTDSYDKQDAEMPALGYLKNNLVTKEYLQSDSAKFGKVNMSDINYYGMPEVAIKDYIRDAFASARKNNERVFLSHLTSTTHHPFGIPEDEKYIPLADEKKLDDLSHYVNAVGYVDRWLGQILEILEQEGVSDETLLVLVGDHGLSIAENGGITPYYNSNIGNFHVPMVLSHPKLPPIDIDDAVVSLQILPTILDLLMETGSLSQAEREAAHDLVRNYEGQSLIRPLRKSSDKTGEGDWQYTVMNPGRATLSVRDARTPNYRLIVPIIDDTEWRFTDLAKDPHEDDPILSFGFISFLRAVEKKHGIDASKWAEEGAFMTRWWVEENNKRWRHDPT</sequence>
<feature type="region of interest" description="Disordered" evidence="2">
    <location>
        <begin position="247"/>
        <end position="266"/>
    </location>
</feature>
<organism evidence="5 6">
    <name type="scientific">Tolypocladium capitatum</name>
    <dbReference type="NCBI Taxonomy" id="45235"/>
    <lineage>
        <taxon>Eukaryota</taxon>
        <taxon>Fungi</taxon>
        <taxon>Dikarya</taxon>
        <taxon>Ascomycota</taxon>
        <taxon>Pezizomycotina</taxon>
        <taxon>Sordariomycetes</taxon>
        <taxon>Hypocreomycetidae</taxon>
        <taxon>Hypocreales</taxon>
        <taxon>Ophiocordycipitaceae</taxon>
        <taxon>Tolypocladium</taxon>
    </lineage>
</organism>
<name>A0A2K3QF72_9HYPO</name>
<evidence type="ECO:0000256" key="1">
    <source>
        <dbReference type="ARBA" id="ARBA00008779"/>
    </source>
</evidence>
<gene>
    <name evidence="5" type="ORF">TCAP_03899</name>
</gene>
<dbReference type="PANTHER" id="PTHR42693:SF32">
    <property type="entry name" value="SULFATASE DOMAIN PROTEIN (AFU_ORTHOLOGUE AFUA_2G17610)"/>
    <property type="match status" value="1"/>
</dbReference>
<evidence type="ECO:0000256" key="2">
    <source>
        <dbReference type="SAM" id="MobiDB-lite"/>
    </source>
</evidence>
<dbReference type="InterPro" id="IPR050738">
    <property type="entry name" value="Sulfatase"/>
</dbReference>
<feature type="transmembrane region" description="Helical" evidence="3">
    <location>
        <begin position="91"/>
        <end position="112"/>
    </location>
</feature>
<feature type="transmembrane region" description="Helical" evidence="3">
    <location>
        <begin position="62"/>
        <end position="85"/>
    </location>
</feature>
<feature type="domain" description="Sulfatase N-terminal" evidence="4">
    <location>
        <begin position="466"/>
        <end position="746"/>
    </location>
</feature>
<dbReference type="OrthoDB" id="103349at2759"/>
<reference evidence="5 6" key="1">
    <citation type="submission" date="2017-08" db="EMBL/GenBank/DDBJ databases">
        <title>Harnessing the power of phylogenomics to disentangle the directionality and signatures of interkingdom host jumping in the parasitic fungal genus Tolypocladium.</title>
        <authorList>
            <person name="Quandt C.A."/>
            <person name="Patterson W."/>
            <person name="Spatafora J.W."/>
        </authorList>
    </citation>
    <scope>NUCLEOTIDE SEQUENCE [LARGE SCALE GENOMIC DNA]</scope>
    <source>
        <strain evidence="5 6">CBS 113982</strain>
    </source>
</reference>
<dbReference type="InterPro" id="IPR000917">
    <property type="entry name" value="Sulfatase_N"/>
</dbReference>
<feature type="transmembrane region" description="Helical" evidence="3">
    <location>
        <begin position="124"/>
        <end position="151"/>
    </location>
</feature>
<dbReference type="Pfam" id="PF00884">
    <property type="entry name" value="Sulfatase"/>
    <property type="match status" value="1"/>
</dbReference>
<accession>A0A2K3QF72</accession>